<feature type="transmembrane region" description="Helical" evidence="1">
    <location>
        <begin position="64"/>
        <end position="84"/>
    </location>
</feature>
<gene>
    <name evidence="2" type="ORF">ISU07_12630</name>
</gene>
<sequence length="259" mass="28715">MTLDISQTERVPFSRLVHVELRKMVDTRAGRWLLISIAALTALVLVIQLWVVLAQDQTVGFNDFAAGANIPMNILLPVLGVMSVTSEWSQRTAMVTFSLEPSRSRFLAAKYVGTLIMALIAVVLGLALTIGANGLYAAFSDNQVTWNLGPFQLFCFFLLYVFSMSTGFAFGMLLLNTAAAIVVYFVYSFVLPGLFELGSALMGWFKDIRPWIDFNNAQNPIIEADVTGKEWAQLLTSGLIWLVLPLLIGVWRVLRAEVK</sequence>
<proteinExistence type="predicted"/>
<keyword evidence="1" id="KW-0812">Transmembrane</keyword>
<name>A0A930VFH2_9ACTN</name>
<comment type="caution">
    <text evidence="2">The sequence shown here is derived from an EMBL/GenBank/DDBJ whole genome shotgun (WGS) entry which is preliminary data.</text>
</comment>
<evidence type="ECO:0000313" key="3">
    <source>
        <dbReference type="Proteomes" id="UP000640489"/>
    </source>
</evidence>
<reference evidence="2" key="1">
    <citation type="submission" date="2020-11" db="EMBL/GenBank/DDBJ databases">
        <title>Nocardioides sp. nov., isolated from Soil of Cynanchum wilfordii Hemsley rhizosphere.</title>
        <authorList>
            <person name="Lee J.-S."/>
            <person name="Suh M.K."/>
            <person name="Kim J.-S."/>
        </authorList>
    </citation>
    <scope>NUCLEOTIDE SEQUENCE</scope>
    <source>
        <strain evidence="2">KCTC 19275</strain>
    </source>
</reference>
<keyword evidence="1" id="KW-0472">Membrane</keyword>
<organism evidence="2 3">
    <name type="scientific">Nocardioides islandensis</name>
    <dbReference type="NCBI Taxonomy" id="433663"/>
    <lineage>
        <taxon>Bacteria</taxon>
        <taxon>Bacillati</taxon>
        <taxon>Actinomycetota</taxon>
        <taxon>Actinomycetes</taxon>
        <taxon>Propionibacteriales</taxon>
        <taxon>Nocardioidaceae</taxon>
        <taxon>Nocardioides</taxon>
    </lineage>
</organism>
<evidence type="ECO:0000313" key="2">
    <source>
        <dbReference type="EMBL" id="MBF4763973.1"/>
    </source>
</evidence>
<dbReference type="AlphaFoldDB" id="A0A930VFH2"/>
<feature type="transmembrane region" description="Helical" evidence="1">
    <location>
        <begin position="182"/>
        <end position="205"/>
    </location>
</feature>
<keyword evidence="3" id="KW-1185">Reference proteome</keyword>
<protein>
    <submittedName>
        <fullName evidence="2">ABC transporter permease</fullName>
    </submittedName>
</protein>
<dbReference type="Proteomes" id="UP000640489">
    <property type="component" value="Unassembled WGS sequence"/>
</dbReference>
<keyword evidence="1" id="KW-1133">Transmembrane helix</keyword>
<accession>A0A930VFH2</accession>
<feature type="transmembrane region" description="Helical" evidence="1">
    <location>
        <begin position="151"/>
        <end position="175"/>
    </location>
</feature>
<feature type="transmembrane region" description="Helical" evidence="1">
    <location>
        <begin position="32"/>
        <end position="52"/>
    </location>
</feature>
<feature type="transmembrane region" description="Helical" evidence="1">
    <location>
        <begin position="111"/>
        <end position="139"/>
    </location>
</feature>
<evidence type="ECO:0000256" key="1">
    <source>
        <dbReference type="SAM" id="Phobius"/>
    </source>
</evidence>
<feature type="transmembrane region" description="Helical" evidence="1">
    <location>
        <begin position="234"/>
        <end position="254"/>
    </location>
</feature>
<dbReference type="EMBL" id="JADKPN010000007">
    <property type="protein sequence ID" value="MBF4763973.1"/>
    <property type="molecule type" value="Genomic_DNA"/>
</dbReference>